<dbReference type="Proteomes" id="UP001256827">
    <property type="component" value="Chromosome"/>
</dbReference>
<dbReference type="Pfam" id="PF11750">
    <property type="entry name" value="DUF3307"/>
    <property type="match status" value="1"/>
</dbReference>
<dbReference type="InterPro" id="IPR021737">
    <property type="entry name" value="Phage_phiKZ_Orf197"/>
</dbReference>
<sequence>MNVELFIVLYIFHKIADYLFQTDGQARLKSENWGYLIRHCAIYTATVLGAAYLFLGYFSWGAIFLVFFSHLVIDKRDFLYWWAMYVKGIKQPDHPSTGNVMLELDQAFHYVVLFIVSLT</sequence>
<gene>
    <name evidence="2" type="ORF">RGB73_20550</name>
</gene>
<evidence type="ECO:0000256" key="1">
    <source>
        <dbReference type="SAM" id="Phobius"/>
    </source>
</evidence>
<dbReference type="EMBL" id="CP134050">
    <property type="protein sequence ID" value="WNC13094.1"/>
    <property type="molecule type" value="Genomic_DNA"/>
</dbReference>
<evidence type="ECO:0000313" key="3">
    <source>
        <dbReference type="Proteomes" id="UP001256827"/>
    </source>
</evidence>
<organism evidence="2 3">
    <name type="scientific">Brevibacillus brevis</name>
    <name type="common">Bacillus brevis</name>
    <dbReference type="NCBI Taxonomy" id="1393"/>
    <lineage>
        <taxon>Bacteria</taxon>
        <taxon>Bacillati</taxon>
        <taxon>Bacillota</taxon>
        <taxon>Bacilli</taxon>
        <taxon>Bacillales</taxon>
        <taxon>Paenibacillaceae</taxon>
        <taxon>Brevibacillus</taxon>
    </lineage>
</organism>
<reference evidence="2 3" key="1">
    <citation type="submission" date="2023-09" db="EMBL/GenBank/DDBJ databases">
        <title>Complete Genome and Methylome dissection of Bacillus brevis NEB573 original source of BbsI restriction endonuclease.</title>
        <authorList>
            <person name="Fomenkov A."/>
            <person name="Roberts R.D."/>
        </authorList>
    </citation>
    <scope>NUCLEOTIDE SEQUENCE [LARGE SCALE GENOMIC DNA]</scope>
    <source>
        <strain evidence="2 3">NEB573</strain>
    </source>
</reference>
<keyword evidence="1" id="KW-1133">Transmembrane helix</keyword>
<keyword evidence="1" id="KW-0472">Membrane</keyword>
<protein>
    <submittedName>
        <fullName evidence="2">DUF3307 domain-containing protein</fullName>
    </submittedName>
</protein>
<name>A0ABY9T0P4_BREBE</name>
<proteinExistence type="predicted"/>
<accession>A0ABY9T0P4</accession>
<evidence type="ECO:0000313" key="2">
    <source>
        <dbReference type="EMBL" id="WNC13094.1"/>
    </source>
</evidence>
<dbReference type="RefSeq" id="WP_238504152.1">
    <property type="nucleotide sequence ID" value="NZ_CP134050.1"/>
</dbReference>
<feature type="transmembrane region" description="Helical" evidence="1">
    <location>
        <begin position="41"/>
        <end position="68"/>
    </location>
</feature>
<keyword evidence="3" id="KW-1185">Reference proteome</keyword>
<keyword evidence="1" id="KW-0812">Transmembrane</keyword>